<dbReference type="EMBL" id="KZ084088">
    <property type="protein sequence ID" value="OSD07448.1"/>
    <property type="molecule type" value="Genomic_DNA"/>
</dbReference>
<dbReference type="Gene3D" id="3.40.250.10">
    <property type="entry name" value="Rhodanese-like domain"/>
    <property type="match status" value="1"/>
</dbReference>
<dbReference type="PROSITE" id="PS50206">
    <property type="entry name" value="RHODANESE_3"/>
    <property type="match status" value="1"/>
</dbReference>
<dbReference type="GO" id="GO:0005634">
    <property type="term" value="C:nucleus"/>
    <property type="evidence" value="ECO:0007669"/>
    <property type="project" value="TreeGrafter"/>
</dbReference>
<protein>
    <submittedName>
        <fullName evidence="3">Rhodanese-like protein</fullName>
    </submittedName>
</protein>
<gene>
    <name evidence="3" type="ORF">PYCCODRAFT_1430694</name>
</gene>
<dbReference type="AlphaFoldDB" id="A0A1Y2J213"/>
<name>A0A1Y2J213_TRAC3</name>
<dbReference type="OrthoDB" id="102559at2759"/>
<dbReference type="Pfam" id="PF00581">
    <property type="entry name" value="Rhodanese"/>
    <property type="match status" value="1"/>
</dbReference>
<evidence type="ECO:0000313" key="3">
    <source>
        <dbReference type="EMBL" id="OSD07448.1"/>
    </source>
</evidence>
<evidence type="ECO:0000256" key="1">
    <source>
        <dbReference type="SAM" id="MobiDB-lite"/>
    </source>
</evidence>
<sequence length="198" mass="22074">MLAAPLHTLRSQLFSLTRAAADPLYRSSSFAFKASQQARPPYLEPSRRSLSSSTHSSSPTMLKYITADELAAIIKSDKVPGKDYCVIDVRDDDWVGGNIKGAQNAPSSQFYVHVHDLVQKTKSVPTVVFHCALSQVRGPKAARIYAEARDQLEGDGQDIPHQVFILQGGFSDFQAKYKDDPELVENWSKEVWGHPEWL</sequence>
<dbReference type="Proteomes" id="UP000193067">
    <property type="component" value="Unassembled WGS sequence"/>
</dbReference>
<dbReference type="STRING" id="1353009.A0A1Y2J213"/>
<dbReference type="SMART" id="SM00450">
    <property type="entry name" value="RHOD"/>
    <property type="match status" value="1"/>
</dbReference>
<feature type="compositionally biased region" description="Low complexity" evidence="1">
    <location>
        <begin position="48"/>
        <end position="58"/>
    </location>
</feature>
<evidence type="ECO:0000259" key="2">
    <source>
        <dbReference type="PROSITE" id="PS50206"/>
    </source>
</evidence>
<dbReference type="InterPro" id="IPR036873">
    <property type="entry name" value="Rhodanese-like_dom_sf"/>
</dbReference>
<accession>A0A1Y2J213</accession>
<dbReference type="PANTHER" id="PTHR10828">
    <property type="entry name" value="M-PHASE INDUCER PHOSPHATASE DUAL SPECIFICITY PHOSPHATASE CDC25"/>
    <property type="match status" value="1"/>
</dbReference>
<proteinExistence type="predicted"/>
<dbReference type="PANTHER" id="PTHR10828:SF38">
    <property type="entry name" value="ARSENICAL-RESISTANCE PROTEIN 2-RELATED"/>
    <property type="match status" value="1"/>
</dbReference>
<organism evidence="3 4">
    <name type="scientific">Trametes coccinea (strain BRFM310)</name>
    <name type="common">Pycnoporus coccineus</name>
    <dbReference type="NCBI Taxonomy" id="1353009"/>
    <lineage>
        <taxon>Eukaryota</taxon>
        <taxon>Fungi</taxon>
        <taxon>Dikarya</taxon>
        <taxon>Basidiomycota</taxon>
        <taxon>Agaricomycotina</taxon>
        <taxon>Agaricomycetes</taxon>
        <taxon>Polyporales</taxon>
        <taxon>Polyporaceae</taxon>
        <taxon>Trametes</taxon>
    </lineage>
</organism>
<reference evidence="3 4" key="1">
    <citation type="journal article" date="2015" name="Biotechnol. Biofuels">
        <title>Enhanced degradation of softwood versus hardwood by the white-rot fungus Pycnoporus coccineus.</title>
        <authorList>
            <person name="Couturier M."/>
            <person name="Navarro D."/>
            <person name="Chevret D."/>
            <person name="Henrissat B."/>
            <person name="Piumi F."/>
            <person name="Ruiz-Duenas F.J."/>
            <person name="Martinez A.T."/>
            <person name="Grigoriev I.V."/>
            <person name="Riley R."/>
            <person name="Lipzen A."/>
            <person name="Berrin J.G."/>
            <person name="Master E.R."/>
            <person name="Rosso M.N."/>
        </authorList>
    </citation>
    <scope>NUCLEOTIDE SEQUENCE [LARGE SCALE GENOMIC DNA]</scope>
    <source>
        <strain evidence="3 4">BRFM310</strain>
    </source>
</reference>
<dbReference type="SUPFAM" id="SSF52821">
    <property type="entry name" value="Rhodanese/Cell cycle control phosphatase"/>
    <property type="match status" value="1"/>
</dbReference>
<dbReference type="GO" id="GO:0004725">
    <property type="term" value="F:protein tyrosine phosphatase activity"/>
    <property type="evidence" value="ECO:0007669"/>
    <property type="project" value="TreeGrafter"/>
</dbReference>
<evidence type="ECO:0000313" key="4">
    <source>
        <dbReference type="Proteomes" id="UP000193067"/>
    </source>
</evidence>
<feature type="region of interest" description="Disordered" evidence="1">
    <location>
        <begin position="39"/>
        <end position="58"/>
    </location>
</feature>
<dbReference type="GO" id="GO:0005737">
    <property type="term" value="C:cytoplasm"/>
    <property type="evidence" value="ECO:0007669"/>
    <property type="project" value="TreeGrafter"/>
</dbReference>
<dbReference type="InterPro" id="IPR001763">
    <property type="entry name" value="Rhodanese-like_dom"/>
</dbReference>
<keyword evidence="4" id="KW-1185">Reference proteome</keyword>
<feature type="domain" description="Rhodanese" evidence="2">
    <location>
        <begin position="80"/>
        <end position="182"/>
    </location>
</feature>